<dbReference type="Pfam" id="PF03193">
    <property type="entry name" value="RsgA_GTPase"/>
    <property type="match status" value="1"/>
</dbReference>
<keyword evidence="2 3" id="KW-0342">GTP-binding</keyword>
<feature type="binding site" evidence="3">
    <location>
        <begin position="174"/>
        <end position="182"/>
    </location>
    <ligand>
        <name>GTP</name>
        <dbReference type="ChEBI" id="CHEBI:37565"/>
    </ligand>
</feature>
<feature type="compositionally biased region" description="Basic residues" evidence="4">
    <location>
        <begin position="323"/>
        <end position="335"/>
    </location>
</feature>
<dbReference type="PROSITE" id="PS51721">
    <property type="entry name" value="G_CP"/>
    <property type="match status" value="1"/>
</dbReference>
<keyword evidence="3" id="KW-0694">RNA-binding</keyword>
<keyword evidence="1 3" id="KW-0547">Nucleotide-binding</keyword>
<dbReference type="GO" id="GO:0042274">
    <property type="term" value="P:ribosomal small subunit biogenesis"/>
    <property type="evidence" value="ECO:0007669"/>
    <property type="project" value="UniProtKB-UniRule"/>
</dbReference>
<dbReference type="EC" id="3.6.1.-" evidence="3"/>
<comment type="function">
    <text evidence="3">One of several proteins that assist in the late maturation steps of the functional core of the 30S ribosomal subunit. Helps release RbfA from mature subunits. May play a role in the assembly of ribosomal proteins into the subunit. Circularly permuted GTPase that catalyzes slow GTP hydrolysis, GTPase activity is stimulated by the 30S ribosomal subunit.</text>
</comment>
<dbReference type="GO" id="GO:0003924">
    <property type="term" value="F:GTPase activity"/>
    <property type="evidence" value="ECO:0007669"/>
    <property type="project" value="UniProtKB-UniRule"/>
</dbReference>
<sequence>MTAALAGTVVAVQANFYRVQLHHPPANQPAMLLCTRRTRLLKTGQRVMVGDRVWVEEPDWQGQRGAIASVEPRSSELDRPAIANVDQILLVFAVAEPELEPLQLTRFLVTAESTGIPVQLCLSKCDLVTAGAIAAWQERLAQWGYQPLWLSQNQPERWPLLLKQLIGRMTVVAGPSGVGKSSLINRLIPDLELRTAKVSGKLGRGRHTTRHVELFELPQGGLLADSPGFNQPELICSDRELAQYFPEIRQRLAADRCQFHDCRHLEEPGCSIRGDWERYSHYQDLLEEAIAQTQQQNRSTQEDAGSKRKSADGGKLRYEPKLQSRRYRRDSRRSQHQSVAEALHNAELED</sequence>
<comment type="similarity">
    <text evidence="3">Belongs to the TRAFAC class YlqF/YawG GTPase family. RsgA subfamily.</text>
</comment>
<feature type="domain" description="CP-type G" evidence="6">
    <location>
        <begin position="74"/>
        <end position="232"/>
    </location>
</feature>
<evidence type="ECO:0000256" key="4">
    <source>
        <dbReference type="SAM" id="MobiDB-lite"/>
    </source>
</evidence>
<dbReference type="AlphaFoldDB" id="A0A0H3K4W8"/>
<dbReference type="Gene3D" id="1.10.40.50">
    <property type="entry name" value="Probable gtpase engc, domain 3"/>
    <property type="match status" value="1"/>
</dbReference>
<accession>A0A0H3K4W8</accession>
<keyword evidence="3" id="KW-0699">rRNA-binding</keyword>
<dbReference type="Gene3D" id="3.40.50.300">
    <property type="entry name" value="P-loop containing nucleotide triphosphate hydrolases"/>
    <property type="match status" value="1"/>
</dbReference>
<name>A0A0H3K4W8_SYNP6</name>
<dbReference type="PANTHER" id="PTHR32120:SF11">
    <property type="entry name" value="SMALL RIBOSOMAL SUBUNIT BIOGENESIS GTPASE RSGA 1, MITOCHONDRIAL-RELATED"/>
    <property type="match status" value="1"/>
</dbReference>
<dbReference type="Gene3D" id="2.40.50.140">
    <property type="entry name" value="Nucleic acid-binding proteins"/>
    <property type="match status" value="1"/>
</dbReference>
<dbReference type="InterPro" id="IPR027417">
    <property type="entry name" value="P-loop_NTPase"/>
</dbReference>
<evidence type="ECO:0000313" key="7">
    <source>
        <dbReference type="EMBL" id="BAD80207.1"/>
    </source>
</evidence>
<evidence type="ECO:0000259" key="5">
    <source>
        <dbReference type="PROSITE" id="PS50936"/>
    </source>
</evidence>
<dbReference type="InterPro" id="IPR010914">
    <property type="entry name" value="RsgA_GTPase_dom"/>
</dbReference>
<dbReference type="SUPFAM" id="SSF50249">
    <property type="entry name" value="Nucleic acid-binding proteins"/>
    <property type="match status" value="1"/>
</dbReference>
<dbReference type="NCBIfam" id="NF008932">
    <property type="entry name" value="PRK12289.1"/>
    <property type="match status" value="1"/>
</dbReference>
<gene>
    <name evidence="3" type="primary">rsgA</name>
    <name evidence="7" type="ordered locus">syc2017_c</name>
</gene>
<feature type="domain" description="EngC GTPase" evidence="5">
    <location>
        <begin position="83"/>
        <end position="230"/>
    </location>
</feature>
<dbReference type="GO" id="GO:0005525">
    <property type="term" value="F:GTP binding"/>
    <property type="evidence" value="ECO:0007669"/>
    <property type="project" value="UniProtKB-UniRule"/>
</dbReference>
<dbReference type="Proteomes" id="UP000001175">
    <property type="component" value="Chromosome"/>
</dbReference>
<keyword evidence="3" id="KW-0690">Ribosome biogenesis</keyword>
<feature type="binding site" evidence="3">
    <location>
        <position position="270"/>
    </location>
    <ligand>
        <name>Zn(2+)</name>
        <dbReference type="ChEBI" id="CHEBI:29105"/>
    </ligand>
</feature>
<protein>
    <recommendedName>
        <fullName evidence="3">Small ribosomal subunit biogenesis GTPase RsgA</fullName>
        <ecNumber evidence="3">3.6.1.-</ecNumber>
    </recommendedName>
</protein>
<feature type="region of interest" description="Disordered" evidence="4">
    <location>
        <begin position="293"/>
        <end position="350"/>
    </location>
</feature>
<dbReference type="eggNOG" id="COG1162">
    <property type="taxonomic scope" value="Bacteria"/>
</dbReference>
<feature type="binding site" evidence="3">
    <location>
        <begin position="123"/>
        <end position="126"/>
    </location>
    <ligand>
        <name>GTP</name>
        <dbReference type="ChEBI" id="CHEBI:37565"/>
    </ligand>
</feature>
<dbReference type="KEGG" id="syc:syc2017_c"/>
<dbReference type="PROSITE" id="PS50936">
    <property type="entry name" value="ENGC_GTPASE"/>
    <property type="match status" value="1"/>
</dbReference>
<dbReference type="CDD" id="cd01854">
    <property type="entry name" value="YjeQ_EngC"/>
    <property type="match status" value="1"/>
</dbReference>
<organism evidence="7 8">
    <name type="scientific">Synechococcus sp. (strain ATCC 27144 / PCC 6301 / SAUG 1402/1)</name>
    <name type="common">Anacystis nidulans</name>
    <dbReference type="NCBI Taxonomy" id="269084"/>
    <lineage>
        <taxon>Bacteria</taxon>
        <taxon>Bacillati</taxon>
        <taxon>Cyanobacteriota</taxon>
        <taxon>Cyanophyceae</taxon>
        <taxon>Synechococcales</taxon>
        <taxon>Synechococcaceae</taxon>
        <taxon>Synechococcus</taxon>
    </lineage>
</organism>
<dbReference type="NCBIfam" id="TIGR00157">
    <property type="entry name" value="ribosome small subunit-dependent GTPase A"/>
    <property type="match status" value="1"/>
</dbReference>
<feature type="binding site" evidence="3">
    <location>
        <position position="264"/>
    </location>
    <ligand>
        <name>Zn(2+)</name>
        <dbReference type="ChEBI" id="CHEBI:29105"/>
    </ligand>
</feature>
<dbReference type="InterPro" id="IPR012340">
    <property type="entry name" value="NA-bd_OB-fold"/>
</dbReference>
<keyword evidence="3" id="KW-0862">Zinc</keyword>
<keyword evidence="3" id="KW-0479">Metal-binding</keyword>
<dbReference type="PANTHER" id="PTHR32120">
    <property type="entry name" value="SMALL RIBOSOMAL SUBUNIT BIOGENESIS GTPASE RSGA"/>
    <property type="match status" value="1"/>
</dbReference>
<evidence type="ECO:0000256" key="1">
    <source>
        <dbReference type="ARBA" id="ARBA00022741"/>
    </source>
</evidence>
<comment type="subunit">
    <text evidence="3">Monomer. Associates with 30S ribosomal subunit, binds 16S rRNA.</text>
</comment>
<keyword evidence="3" id="KW-0378">Hydrolase</keyword>
<evidence type="ECO:0000259" key="6">
    <source>
        <dbReference type="PROSITE" id="PS51721"/>
    </source>
</evidence>
<feature type="binding site" evidence="3">
    <location>
        <position position="257"/>
    </location>
    <ligand>
        <name>Zn(2+)</name>
        <dbReference type="ChEBI" id="CHEBI:29105"/>
    </ligand>
</feature>
<dbReference type="SUPFAM" id="SSF52540">
    <property type="entry name" value="P-loop containing nucleoside triphosphate hydrolases"/>
    <property type="match status" value="1"/>
</dbReference>
<dbReference type="EMBL" id="AP008231">
    <property type="protein sequence ID" value="BAD80207.1"/>
    <property type="molecule type" value="Genomic_DNA"/>
</dbReference>
<reference evidence="7 8" key="1">
    <citation type="journal article" date="2007" name="Photosyn. Res.">
        <title>Complete nucleotide sequence of the freshwater unicellular cyanobacterium Synechococcus elongatus PCC 6301 chromosome: gene content and organization.</title>
        <authorList>
            <person name="Sugita C."/>
            <person name="Ogata K."/>
            <person name="Shikata M."/>
            <person name="Jikuya H."/>
            <person name="Takano J."/>
            <person name="Furumichi M."/>
            <person name="Kanehisa M."/>
            <person name="Omata T."/>
            <person name="Sugiura M."/>
            <person name="Sugita M."/>
        </authorList>
    </citation>
    <scope>NUCLEOTIDE SEQUENCE [LARGE SCALE GENOMIC DNA]</scope>
    <source>
        <strain evidence="8">ATCC 27144 / PCC 6301 / SAUG 1402/1</strain>
    </source>
</reference>
<dbReference type="RefSeq" id="WP_011244327.1">
    <property type="nucleotide sequence ID" value="NC_006576.1"/>
</dbReference>
<dbReference type="HAMAP" id="MF_01820">
    <property type="entry name" value="GTPase_RsgA"/>
    <property type="match status" value="1"/>
</dbReference>
<feature type="binding site" evidence="3">
    <location>
        <position position="262"/>
    </location>
    <ligand>
        <name>Zn(2+)</name>
        <dbReference type="ChEBI" id="CHEBI:29105"/>
    </ligand>
</feature>
<comment type="subcellular location">
    <subcellularLocation>
        <location evidence="3">Cytoplasm</location>
    </subcellularLocation>
</comment>
<dbReference type="GO" id="GO:0005737">
    <property type="term" value="C:cytoplasm"/>
    <property type="evidence" value="ECO:0007669"/>
    <property type="project" value="UniProtKB-SubCell"/>
</dbReference>
<dbReference type="GO" id="GO:0046872">
    <property type="term" value="F:metal ion binding"/>
    <property type="evidence" value="ECO:0007669"/>
    <property type="project" value="UniProtKB-KW"/>
</dbReference>
<dbReference type="InterPro" id="IPR030378">
    <property type="entry name" value="G_CP_dom"/>
</dbReference>
<comment type="cofactor">
    <cofactor evidence="3">
        <name>Zn(2+)</name>
        <dbReference type="ChEBI" id="CHEBI:29105"/>
    </cofactor>
    <text evidence="3">Binds 1 zinc ion per subunit.</text>
</comment>
<evidence type="ECO:0000256" key="3">
    <source>
        <dbReference type="HAMAP-Rule" id="MF_01820"/>
    </source>
</evidence>
<keyword evidence="3" id="KW-0963">Cytoplasm</keyword>
<feature type="compositionally biased region" description="Basic and acidic residues" evidence="4">
    <location>
        <begin position="300"/>
        <end position="322"/>
    </location>
</feature>
<evidence type="ECO:0000256" key="2">
    <source>
        <dbReference type="ARBA" id="ARBA00023134"/>
    </source>
</evidence>
<proteinExistence type="inferred from homology"/>
<dbReference type="GO" id="GO:0019843">
    <property type="term" value="F:rRNA binding"/>
    <property type="evidence" value="ECO:0007669"/>
    <property type="project" value="UniProtKB-KW"/>
</dbReference>
<dbReference type="InterPro" id="IPR004881">
    <property type="entry name" value="Ribosome_biogen_GTPase_RsgA"/>
</dbReference>
<evidence type="ECO:0000313" key="8">
    <source>
        <dbReference type="Proteomes" id="UP000001175"/>
    </source>
</evidence>